<organism evidence="3 4">
    <name type="scientific">Yinghuangia aomiensis</name>
    <dbReference type="NCBI Taxonomy" id="676205"/>
    <lineage>
        <taxon>Bacteria</taxon>
        <taxon>Bacillati</taxon>
        <taxon>Actinomycetota</taxon>
        <taxon>Actinomycetes</taxon>
        <taxon>Kitasatosporales</taxon>
        <taxon>Streptomycetaceae</taxon>
        <taxon>Yinghuangia</taxon>
    </lineage>
</organism>
<dbReference type="PANTHER" id="PTHR11091">
    <property type="entry name" value="OXIDOREDUCTASE-RELATED"/>
    <property type="match status" value="1"/>
</dbReference>
<sequence length="366" mass="38488">MSNSRRKDEIDVVEPKPRNTVPAENLRRVLGGVLEALGASPRDAATVAELLVEADLRGVDSHGAHLLGLYVARVRAGHIDPAAQPKLVDDGGTTLLLDGGLGFGQIAGLEAVRLLVERGREHGVAAVAVRESTHLGALAAYTERVARAGLICLCFQNGPTIVPPFGGVTQLFSTNPLSYAVPAAAKPPIVYDIATTTVAGNKLLLAKKRGDPSIPDGWANDERGRPTNAPAEASVHHLQWFGGHKGFGLAFLVELMAGVLTGSGFGRTEHTASPAHGRDRVAKGFVFLAIDPSRFLPGGDFGARVDMLVDDVVGSQPADGVDRVLVPGQLEHERRAVREAEGIPLSAALREEINRYAAELAVPGLG</sequence>
<dbReference type="Proteomes" id="UP001500466">
    <property type="component" value="Unassembled WGS sequence"/>
</dbReference>
<evidence type="ECO:0000313" key="4">
    <source>
        <dbReference type="Proteomes" id="UP001500466"/>
    </source>
</evidence>
<proteinExistence type="inferred from homology"/>
<gene>
    <name evidence="3" type="ORF">GCM10023205_26610</name>
</gene>
<comment type="caution">
    <text evidence="3">The sequence shown here is derived from an EMBL/GenBank/DDBJ whole genome shotgun (WGS) entry which is preliminary data.</text>
</comment>
<dbReference type="InterPro" id="IPR036111">
    <property type="entry name" value="Mal/L-sulfo/L-lacto_DH-like_sf"/>
</dbReference>
<evidence type="ECO:0000256" key="1">
    <source>
        <dbReference type="ARBA" id="ARBA00006056"/>
    </source>
</evidence>
<evidence type="ECO:0000256" key="2">
    <source>
        <dbReference type="ARBA" id="ARBA00023002"/>
    </source>
</evidence>
<dbReference type="RefSeq" id="WP_345675626.1">
    <property type="nucleotide sequence ID" value="NZ_BAABHS010000008.1"/>
</dbReference>
<dbReference type="Gene3D" id="1.10.1530.10">
    <property type="match status" value="1"/>
</dbReference>
<dbReference type="Gene3D" id="3.30.1370.60">
    <property type="entry name" value="Hypothetical oxidoreductase yiak, domain 2"/>
    <property type="match status" value="1"/>
</dbReference>
<dbReference type="InterPro" id="IPR043144">
    <property type="entry name" value="Mal/L-sulf/L-lact_DH-like_ah"/>
</dbReference>
<protein>
    <submittedName>
        <fullName evidence="3">Ldh family oxidoreductase</fullName>
    </submittedName>
</protein>
<keyword evidence="2" id="KW-0560">Oxidoreductase</keyword>
<dbReference type="PANTHER" id="PTHR11091:SF0">
    <property type="entry name" value="MALATE DEHYDROGENASE"/>
    <property type="match status" value="1"/>
</dbReference>
<dbReference type="Pfam" id="PF02615">
    <property type="entry name" value="Ldh_2"/>
    <property type="match status" value="1"/>
</dbReference>
<evidence type="ECO:0000313" key="3">
    <source>
        <dbReference type="EMBL" id="GAA4961754.1"/>
    </source>
</evidence>
<dbReference type="EMBL" id="BAABHS010000008">
    <property type="protein sequence ID" value="GAA4961754.1"/>
    <property type="molecule type" value="Genomic_DNA"/>
</dbReference>
<dbReference type="InterPro" id="IPR043143">
    <property type="entry name" value="Mal/L-sulf/L-lact_DH-like_NADP"/>
</dbReference>
<dbReference type="SUPFAM" id="SSF89733">
    <property type="entry name" value="L-sulfolactate dehydrogenase-like"/>
    <property type="match status" value="1"/>
</dbReference>
<keyword evidence="4" id="KW-1185">Reference proteome</keyword>
<name>A0ABP9H6K8_9ACTN</name>
<reference evidence="4" key="1">
    <citation type="journal article" date="2019" name="Int. J. Syst. Evol. Microbiol.">
        <title>The Global Catalogue of Microorganisms (GCM) 10K type strain sequencing project: providing services to taxonomists for standard genome sequencing and annotation.</title>
        <authorList>
            <consortium name="The Broad Institute Genomics Platform"/>
            <consortium name="The Broad Institute Genome Sequencing Center for Infectious Disease"/>
            <person name="Wu L."/>
            <person name="Ma J."/>
        </authorList>
    </citation>
    <scope>NUCLEOTIDE SEQUENCE [LARGE SCALE GENOMIC DNA]</scope>
    <source>
        <strain evidence="4">JCM 17986</strain>
    </source>
</reference>
<accession>A0ABP9H6K8</accession>
<dbReference type="InterPro" id="IPR003767">
    <property type="entry name" value="Malate/L-lactate_DH-like"/>
</dbReference>
<comment type="similarity">
    <text evidence="1">Belongs to the LDH2/MDH2 oxidoreductase family.</text>
</comment>